<evidence type="ECO:0000256" key="1">
    <source>
        <dbReference type="ARBA" id="ARBA00004123"/>
    </source>
</evidence>
<evidence type="ECO:0000256" key="9">
    <source>
        <dbReference type="SAM" id="MobiDB-lite"/>
    </source>
</evidence>
<evidence type="ECO:0000256" key="6">
    <source>
        <dbReference type="ARBA" id="ARBA00023155"/>
    </source>
</evidence>
<dbReference type="GO" id="GO:0005634">
    <property type="term" value="C:nucleus"/>
    <property type="evidence" value="ECO:0007669"/>
    <property type="project" value="UniProtKB-SubCell"/>
</dbReference>
<dbReference type="InterPro" id="IPR050453">
    <property type="entry name" value="LIM_Homeobox_TF"/>
</dbReference>
<feature type="non-terminal residue" evidence="11">
    <location>
        <position position="1"/>
    </location>
</feature>
<dbReference type="OrthoDB" id="6159439at2759"/>
<evidence type="ECO:0000256" key="2">
    <source>
        <dbReference type="ARBA" id="ARBA00022723"/>
    </source>
</evidence>
<dbReference type="InterPro" id="IPR001781">
    <property type="entry name" value="Znf_LIM"/>
</dbReference>
<keyword evidence="3 8" id="KW-0862">Zinc</keyword>
<evidence type="ECO:0000256" key="3">
    <source>
        <dbReference type="ARBA" id="ARBA00022833"/>
    </source>
</evidence>
<dbReference type="SMART" id="SM00132">
    <property type="entry name" value="LIM"/>
    <property type="match status" value="1"/>
</dbReference>
<dbReference type="AlphaFoldDB" id="A0A7L2X3W1"/>
<name>A0A7L2X3W1_9PASS</name>
<sequence>PQNLPRLFPRRCSRCLEPLGRSEPIQKVLERIFHERCLRCELCSRRLRSGDQFVLRGHQLLCRGHCRRHLGNLGGASPEPEGSARSEDEEGAPLQSQSQSQSQGKDPKRSKRPRTILSSQQRRAFKASFEVSSKPCRKVPGMGG</sequence>
<dbReference type="Pfam" id="PF00412">
    <property type="entry name" value="LIM"/>
    <property type="match status" value="1"/>
</dbReference>
<keyword evidence="4 8" id="KW-0440">LIM domain</keyword>
<feature type="region of interest" description="Disordered" evidence="9">
    <location>
        <begin position="71"/>
        <end position="144"/>
    </location>
</feature>
<dbReference type="GO" id="GO:0000981">
    <property type="term" value="F:DNA-binding transcription factor activity, RNA polymerase II-specific"/>
    <property type="evidence" value="ECO:0007669"/>
    <property type="project" value="TreeGrafter"/>
</dbReference>
<evidence type="ECO:0000256" key="4">
    <source>
        <dbReference type="ARBA" id="ARBA00023038"/>
    </source>
</evidence>
<dbReference type="GO" id="GO:0000977">
    <property type="term" value="F:RNA polymerase II transcription regulatory region sequence-specific DNA binding"/>
    <property type="evidence" value="ECO:0007669"/>
    <property type="project" value="TreeGrafter"/>
</dbReference>
<proteinExistence type="predicted"/>
<feature type="non-terminal residue" evidence="11">
    <location>
        <position position="144"/>
    </location>
</feature>
<comment type="caution">
    <text evidence="11">The sequence shown here is derived from an EMBL/GenBank/DDBJ whole genome shotgun (WGS) entry which is preliminary data.</text>
</comment>
<evidence type="ECO:0000313" key="11">
    <source>
        <dbReference type="EMBL" id="NXS77722.1"/>
    </source>
</evidence>
<dbReference type="PANTHER" id="PTHR24208">
    <property type="entry name" value="LIM/HOMEOBOX PROTEIN LHX"/>
    <property type="match status" value="1"/>
</dbReference>
<accession>A0A7L2X3W1</accession>
<keyword evidence="2 8" id="KW-0479">Metal-binding</keyword>
<dbReference type="PANTHER" id="PTHR24208:SF118">
    <property type="entry name" value="LIM HOMEOBOX TRANSCRIPTION FACTOR 1-ALPHA"/>
    <property type="match status" value="1"/>
</dbReference>
<evidence type="ECO:0000313" key="12">
    <source>
        <dbReference type="Proteomes" id="UP000545329"/>
    </source>
</evidence>
<keyword evidence="5" id="KW-0238">DNA-binding</keyword>
<evidence type="ECO:0000256" key="5">
    <source>
        <dbReference type="ARBA" id="ARBA00023125"/>
    </source>
</evidence>
<dbReference type="Proteomes" id="UP000545329">
    <property type="component" value="Unassembled WGS sequence"/>
</dbReference>
<dbReference type="GO" id="GO:0046872">
    <property type="term" value="F:metal ion binding"/>
    <property type="evidence" value="ECO:0007669"/>
    <property type="project" value="UniProtKB-KW"/>
</dbReference>
<feature type="domain" description="LIM zinc-binding" evidence="10">
    <location>
        <begin position="10"/>
        <end position="72"/>
    </location>
</feature>
<keyword evidence="6" id="KW-0371">Homeobox</keyword>
<dbReference type="Gene3D" id="2.10.110.10">
    <property type="entry name" value="Cysteine Rich Protein"/>
    <property type="match status" value="1"/>
</dbReference>
<dbReference type="GO" id="GO:0030182">
    <property type="term" value="P:neuron differentiation"/>
    <property type="evidence" value="ECO:0007669"/>
    <property type="project" value="TreeGrafter"/>
</dbReference>
<dbReference type="PROSITE" id="PS50023">
    <property type="entry name" value="LIM_DOMAIN_2"/>
    <property type="match status" value="1"/>
</dbReference>
<evidence type="ECO:0000259" key="10">
    <source>
        <dbReference type="PROSITE" id="PS50023"/>
    </source>
</evidence>
<keyword evidence="7" id="KW-0539">Nucleus</keyword>
<reference evidence="11 12" key="1">
    <citation type="submission" date="2019-09" db="EMBL/GenBank/DDBJ databases">
        <title>Bird 10,000 Genomes (B10K) Project - Family phase.</title>
        <authorList>
            <person name="Zhang G."/>
        </authorList>
    </citation>
    <scope>NUCLEOTIDE SEQUENCE [LARGE SCALE GENOMIC DNA]</scope>
    <source>
        <strain evidence="11">B10K-DU-002-58</strain>
        <tissue evidence="11">Muscle</tissue>
    </source>
</reference>
<organism evidence="11 12">
    <name type="scientific">Erpornis zantholeuca</name>
    <dbReference type="NCBI Taxonomy" id="1112836"/>
    <lineage>
        <taxon>Eukaryota</taxon>
        <taxon>Metazoa</taxon>
        <taxon>Chordata</taxon>
        <taxon>Craniata</taxon>
        <taxon>Vertebrata</taxon>
        <taxon>Euteleostomi</taxon>
        <taxon>Archelosauria</taxon>
        <taxon>Archosauria</taxon>
        <taxon>Dinosauria</taxon>
        <taxon>Saurischia</taxon>
        <taxon>Theropoda</taxon>
        <taxon>Coelurosauria</taxon>
        <taxon>Aves</taxon>
        <taxon>Neognathae</taxon>
        <taxon>Neoaves</taxon>
        <taxon>Telluraves</taxon>
        <taxon>Australaves</taxon>
        <taxon>Passeriformes</taxon>
        <taxon>Sylvioidea</taxon>
        <taxon>Timaliidae</taxon>
        <taxon>Erpornis</taxon>
    </lineage>
</organism>
<dbReference type="Gene3D" id="1.10.10.60">
    <property type="entry name" value="Homeodomain-like"/>
    <property type="match status" value="1"/>
</dbReference>
<dbReference type="EMBL" id="VZTN01000949">
    <property type="protein sequence ID" value="NXS77722.1"/>
    <property type="molecule type" value="Genomic_DNA"/>
</dbReference>
<evidence type="ECO:0000256" key="8">
    <source>
        <dbReference type="PROSITE-ProRule" id="PRU00125"/>
    </source>
</evidence>
<protein>
    <submittedName>
        <fullName evidence="11">LMX1B factor</fullName>
    </submittedName>
</protein>
<keyword evidence="12" id="KW-1185">Reference proteome</keyword>
<evidence type="ECO:0000256" key="7">
    <source>
        <dbReference type="ARBA" id="ARBA00023242"/>
    </source>
</evidence>
<comment type="subcellular location">
    <subcellularLocation>
        <location evidence="1">Nucleus</location>
    </subcellularLocation>
</comment>
<gene>
    <name evidence="11" type="primary">Lmx1b_0</name>
    <name evidence="11" type="ORF">ERPZAN_R15158</name>
</gene>
<dbReference type="PROSITE" id="PS00478">
    <property type="entry name" value="LIM_DOMAIN_1"/>
    <property type="match status" value="1"/>
</dbReference>